<dbReference type="InParanoid" id="T1EK36"/>
<dbReference type="EnsemblMetazoa" id="HelroT147978">
    <property type="protein sequence ID" value="HelroP147978"/>
    <property type="gene ID" value="HelroG147978"/>
</dbReference>
<dbReference type="RefSeq" id="XP_009021077.1">
    <property type="nucleotide sequence ID" value="XM_009022829.1"/>
</dbReference>
<accession>T1EK36</accession>
<evidence type="ECO:0000313" key="3">
    <source>
        <dbReference type="Proteomes" id="UP000015101"/>
    </source>
</evidence>
<reference evidence="1 3" key="2">
    <citation type="journal article" date="2013" name="Nature">
        <title>Insights into bilaterian evolution from three spiralian genomes.</title>
        <authorList>
            <person name="Simakov O."/>
            <person name="Marletaz F."/>
            <person name="Cho S.J."/>
            <person name="Edsinger-Gonzales E."/>
            <person name="Havlak P."/>
            <person name="Hellsten U."/>
            <person name="Kuo D.H."/>
            <person name="Larsson T."/>
            <person name="Lv J."/>
            <person name="Arendt D."/>
            <person name="Savage R."/>
            <person name="Osoegawa K."/>
            <person name="de Jong P."/>
            <person name="Grimwood J."/>
            <person name="Chapman J.A."/>
            <person name="Shapiro H."/>
            <person name="Aerts A."/>
            <person name="Otillar R.P."/>
            <person name="Terry A.Y."/>
            <person name="Boore J.L."/>
            <person name="Grigoriev I.V."/>
            <person name="Lindberg D.R."/>
            <person name="Seaver E.C."/>
            <person name="Weisblat D.A."/>
            <person name="Putnam N.H."/>
            <person name="Rokhsar D.S."/>
        </authorList>
    </citation>
    <scope>NUCLEOTIDE SEQUENCE</scope>
</reference>
<dbReference type="Proteomes" id="UP000015101">
    <property type="component" value="Unassembled WGS sequence"/>
</dbReference>
<dbReference type="OrthoDB" id="10062389at2759"/>
<evidence type="ECO:0000313" key="1">
    <source>
        <dbReference type="EMBL" id="ESO00906.1"/>
    </source>
</evidence>
<reference evidence="3" key="1">
    <citation type="submission" date="2012-12" db="EMBL/GenBank/DDBJ databases">
        <authorList>
            <person name="Hellsten U."/>
            <person name="Grimwood J."/>
            <person name="Chapman J.A."/>
            <person name="Shapiro H."/>
            <person name="Aerts A."/>
            <person name="Otillar R.P."/>
            <person name="Terry A.Y."/>
            <person name="Boore J.L."/>
            <person name="Simakov O."/>
            <person name="Marletaz F."/>
            <person name="Cho S.-J."/>
            <person name="Edsinger-Gonzales E."/>
            <person name="Havlak P."/>
            <person name="Kuo D.-H."/>
            <person name="Larsson T."/>
            <person name="Lv J."/>
            <person name="Arendt D."/>
            <person name="Savage R."/>
            <person name="Osoegawa K."/>
            <person name="de Jong P."/>
            <person name="Lindberg D.R."/>
            <person name="Seaver E.C."/>
            <person name="Weisblat D.A."/>
            <person name="Putnam N.H."/>
            <person name="Grigoriev I.V."/>
            <person name="Rokhsar D.S."/>
        </authorList>
    </citation>
    <scope>NUCLEOTIDE SEQUENCE</scope>
</reference>
<dbReference type="STRING" id="6412.T1EK36"/>
<dbReference type="AlphaFoldDB" id="T1EK36"/>
<dbReference type="KEGG" id="hro:HELRODRAFT_147978"/>
<sequence>GARGTAYKWFASYLNDRHQYVQISNSRSLPSPIITGAPQGSILGPLLLNIFI</sequence>
<name>T1EK36_HELRO</name>
<dbReference type="GeneID" id="20196936"/>
<keyword evidence="3" id="KW-1185">Reference proteome</keyword>
<evidence type="ECO:0000313" key="2">
    <source>
        <dbReference type="EnsemblMetazoa" id="HelroP147978"/>
    </source>
</evidence>
<protein>
    <submittedName>
        <fullName evidence="1 2">Uncharacterized protein</fullName>
    </submittedName>
</protein>
<reference evidence="2" key="3">
    <citation type="submission" date="2015-06" db="UniProtKB">
        <authorList>
            <consortium name="EnsemblMetazoa"/>
        </authorList>
    </citation>
    <scope>IDENTIFICATION</scope>
</reference>
<dbReference type="CTD" id="20196936"/>
<organism evidence="2 3">
    <name type="scientific">Helobdella robusta</name>
    <name type="common">Californian leech</name>
    <dbReference type="NCBI Taxonomy" id="6412"/>
    <lineage>
        <taxon>Eukaryota</taxon>
        <taxon>Metazoa</taxon>
        <taxon>Spiralia</taxon>
        <taxon>Lophotrochozoa</taxon>
        <taxon>Annelida</taxon>
        <taxon>Clitellata</taxon>
        <taxon>Hirudinea</taxon>
        <taxon>Rhynchobdellida</taxon>
        <taxon>Glossiphoniidae</taxon>
        <taxon>Helobdella</taxon>
    </lineage>
</organism>
<gene>
    <name evidence="2" type="primary">20196936</name>
    <name evidence="1" type="ORF">HELRODRAFT_147978</name>
</gene>
<dbReference type="EMBL" id="AMQM01005256">
    <property type="status" value="NOT_ANNOTATED_CDS"/>
    <property type="molecule type" value="Genomic_DNA"/>
</dbReference>
<proteinExistence type="predicted"/>
<dbReference type="HOGENOM" id="CLU_214135_0_0_1"/>
<dbReference type="EMBL" id="KB096864">
    <property type="protein sequence ID" value="ESO00906.1"/>
    <property type="molecule type" value="Genomic_DNA"/>
</dbReference>